<dbReference type="HOGENOM" id="CLU_1474980_0_0_1"/>
<reference evidence="1" key="1">
    <citation type="submission" date="2014-07" db="EMBL/GenBank/DDBJ databases">
        <title>Draft genome sequence of the yeast Pseudozyma antarctica JCM 10317 known as a producer of lipase B which used in a wide range of industrial applications.</title>
        <authorList>
            <person name="Morita T."/>
            <person name="Saika A."/>
            <person name="Koike H."/>
        </authorList>
    </citation>
    <scope>NUCLEOTIDE SEQUENCE</scope>
    <source>
        <strain evidence="1">JCM 10317</strain>
    </source>
</reference>
<evidence type="ECO:0000313" key="1">
    <source>
        <dbReference type="EMBL" id="GAK67028.1"/>
    </source>
</evidence>
<organism evidence="1">
    <name type="scientific">Pseudozyma antarctica</name>
    <name type="common">Yeast</name>
    <name type="synonym">Candida antarctica</name>
    <dbReference type="NCBI Taxonomy" id="84753"/>
    <lineage>
        <taxon>Eukaryota</taxon>
        <taxon>Fungi</taxon>
        <taxon>Dikarya</taxon>
        <taxon>Basidiomycota</taxon>
        <taxon>Ustilaginomycotina</taxon>
        <taxon>Ustilaginomycetes</taxon>
        <taxon>Ustilaginales</taxon>
        <taxon>Ustilaginaceae</taxon>
        <taxon>Moesziomyces</taxon>
    </lineage>
</organism>
<name>A0A081CK32_PSEA2</name>
<keyword evidence="2" id="KW-1185">Reference proteome</keyword>
<dbReference type="EMBL" id="DF830083">
    <property type="protein sequence ID" value="GAK67028.1"/>
    <property type="molecule type" value="Genomic_DNA"/>
</dbReference>
<proteinExistence type="predicted"/>
<accession>A0A081CK32</accession>
<gene>
    <name evidence="1" type="ORF">PAN0_016d5254</name>
</gene>
<dbReference type="Proteomes" id="UP000053758">
    <property type="component" value="Unassembled WGS sequence"/>
</dbReference>
<dbReference type="GeneID" id="26306146"/>
<sequence>MLLVPPSFFATCLGAVGTPRRKLARGAAVPAWSFLRLTPHPTPAATTVTAATPPPPAQARAASAINCIKHPSPARPAPLASLSGKNNSSSHLLPPLVQPTFSSPIPYSPSLATSTLPPTLPSPAAISPSNIVYPSASPSRSALPLSPVRIEISPERLAHSRPSTPASTALIPAVYPRSKINAL</sequence>
<evidence type="ECO:0000313" key="2">
    <source>
        <dbReference type="Proteomes" id="UP000053758"/>
    </source>
</evidence>
<protein>
    <submittedName>
        <fullName evidence="1">Uncharacterized protein</fullName>
    </submittedName>
</protein>
<dbReference type="RefSeq" id="XP_014654681.1">
    <property type="nucleotide sequence ID" value="XM_014799195.1"/>
</dbReference>
<dbReference type="AlphaFoldDB" id="A0A081CK32"/>